<dbReference type="InterPro" id="IPR008257">
    <property type="entry name" value="Pept_M19"/>
</dbReference>
<dbReference type="PANTHER" id="PTHR10443">
    <property type="entry name" value="MICROSOMAL DIPEPTIDASE"/>
    <property type="match status" value="1"/>
</dbReference>
<dbReference type="EMBL" id="MASU01000015">
    <property type="protein sequence ID" value="PXY21488.1"/>
    <property type="molecule type" value="Genomic_DNA"/>
</dbReference>
<evidence type="ECO:0000313" key="1">
    <source>
        <dbReference type="EMBL" id="PXY21488.1"/>
    </source>
</evidence>
<accession>A0A318LC09</accession>
<keyword evidence="2" id="KW-1185">Reference proteome</keyword>
<organism evidence="1 2">
    <name type="scientific">Prauserella flavalba</name>
    <dbReference type="NCBI Taxonomy" id="1477506"/>
    <lineage>
        <taxon>Bacteria</taxon>
        <taxon>Bacillati</taxon>
        <taxon>Actinomycetota</taxon>
        <taxon>Actinomycetes</taxon>
        <taxon>Pseudonocardiales</taxon>
        <taxon>Pseudonocardiaceae</taxon>
        <taxon>Prauserella</taxon>
    </lineage>
</organism>
<gene>
    <name evidence="1" type="ORF">BA062_31750</name>
</gene>
<name>A0A318LC09_9PSEU</name>
<dbReference type="Pfam" id="PF01244">
    <property type="entry name" value="Peptidase_M19"/>
    <property type="match status" value="1"/>
</dbReference>
<reference evidence="1 2" key="1">
    <citation type="submission" date="2016-07" db="EMBL/GenBank/DDBJ databases">
        <title>Draft genome sequence of Prauserella sp. YIM 121212, isolated from alkaline soil.</title>
        <authorList>
            <person name="Ruckert C."/>
            <person name="Albersmeier A."/>
            <person name="Jiang C.-L."/>
            <person name="Jiang Y."/>
            <person name="Kalinowski J."/>
            <person name="Schneider O."/>
            <person name="Winkler A."/>
            <person name="Zotchev S.B."/>
        </authorList>
    </citation>
    <scope>NUCLEOTIDE SEQUENCE [LARGE SCALE GENOMIC DNA]</scope>
    <source>
        <strain evidence="1 2">YIM 121212</strain>
    </source>
</reference>
<dbReference type="GO" id="GO:0070573">
    <property type="term" value="F:metallodipeptidase activity"/>
    <property type="evidence" value="ECO:0007669"/>
    <property type="project" value="InterPro"/>
</dbReference>
<dbReference type="AlphaFoldDB" id="A0A318LC09"/>
<dbReference type="PANTHER" id="PTHR10443:SF12">
    <property type="entry name" value="DIPEPTIDASE"/>
    <property type="match status" value="1"/>
</dbReference>
<comment type="caution">
    <text evidence="1">The sequence shown here is derived from an EMBL/GenBank/DDBJ whole genome shotgun (WGS) entry which is preliminary data.</text>
</comment>
<dbReference type="RefSeq" id="WP_110342918.1">
    <property type="nucleotide sequence ID" value="NZ_JBHVKT010000007.1"/>
</dbReference>
<dbReference type="GO" id="GO:0006508">
    <property type="term" value="P:proteolysis"/>
    <property type="evidence" value="ECO:0007669"/>
    <property type="project" value="InterPro"/>
</dbReference>
<protein>
    <submittedName>
        <fullName evidence="1">Thermostable dipeptidase</fullName>
    </submittedName>
</protein>
<dbReference type="Gene3D" id="3.20.20.140">
    <property type="entry name" value="Metal-dependent hydrolases"/>
    <property type="match status" value="1"/>
</dbReference>
<dbReference type="SUPFAM" id="SSF51556">
    <property type="entry name" value="Metallo-dependent hydrolases"/>
    <property type="match status" value="1"/>
</dbReference>
<dbReference type="InterPro" id="IPR032466">
    <property type="entry name" value="Metal_Hydrolase"/>
</dbReference>
<proteinExistence type="predicted"/>
<evidence type="ECO:0000313" key="2">
    <source>
        <dbReference type="Proteomes" id="UP000247892"/>
    </source>
</evidence>
<dbReference type="Proteomes" id="UP000247892">
    <property type="component" value="Unassembled WGS sequence"/>
</dbReference>
<dbReference type="OrthoDB" id="9804920at2"/>
<sequence>MIPMADCHDDLLMAVRHLRERGHRDPFGDFWLPQLREGGVVLQVLPVYTEEQFVGEGALRRALLLLEEARQLAEVHSAEVSIVETSEELSRTLEQGRIALLLAIEGAEPVGNDLAMLDVFWRAGVRMASLTWNRRTMLADGVGEQDTGGRLTALGVDAVAEMERLGVVLDVSHLSMAGFWHVAEVARRPFVASHSSCRALQAHPRNLTDDQIRAIAASGGFVGINAFGPFLYDQPELRHYVDHAAHAVELVGAGHVALGPDFMDDVARTVDPILQGALVDLAALPVVKDLRRPADLAKLGPLLMDRLGKRDALAVAAGTLIDFLGRALPR</sequence>
<dbReference type="PROSITE" id="PS51365">
    <property type="entry name" value="RENAL_DIPEPTIDASE_2"/>
    <property type="match status" value="1"/>
</dbReference>